<protein>
    <submittedName>
        <fullName evidence="1">Uncharacterized protein</fullName>
    </submittedName>
</protein>
<comment type="caution">
    <text evidence="1">The sequence shown here is derived from an EMBL/GenBank/DDBJ whole genome shotgun (WGS) entry which is preliminary data.</text>
</comment>
<dbReference type="PATRIC" id="fig|1194972.3.peg.2194"/>
<dbReference type="AlphaFoldDB" id="K0UTB7"/>
<gene>
    <name evidence="1" type="ORF">MVAC_10952</name>
</gene>
<organism evidence="1 2">
    <name type="scientific">Mycolicibacterium vaccae ATCC 25954</name>
    <dbReference type="NCBI Taxonomy" id="1194972"/>
    <lineage>
        <taxon>Bacteria</taxon>
        <taxon>Bacillati</taxon>
        <taxon>Actinomycetota</taxon>
        <taxon>Actinomycetes</taxon>
        <taxon>Mycobacteriales</taxon>
        <taxon>Mycobacteriaceae</taxon>
        <taxon>Mycolicibacterium</taxon>
    </lineage>
</organism>
<dbReference type="Proteomes" id="UP000006072">
    <property type="component" value="Unassembled WGS sequence"/>
</dbReference>
<accession>K0UTB7</accession>
<dbReference type="eggNOG" id="COG3832">
    <property type="taxonomic scope" value="Bacteria"/>
</dbReference>
<keyword evidence="2" id="KW-1185">Reference proteome</keyword>
<proteinExistence type="predicted"/>
<dbReference type="SUPFAM" id="SSF55961">
    <property type="entry name" value="Bet v1-like"/>
    <property type="match status" value="1"/>
</dbReference>
<dbReference type="InterPro" id="IPR023393">
    <property type="entry name" value="START-like_dom_sf"/>
</dbReference>
<dbReference type="EMBL" id="ALQA01000018">
    <property type="protein sequence ID" value="EJZ10001.1"/>
    <property type="molecule type" value="Genomic_DNA"/>
</dbReference>
<dbReference type="Gene3D" id="3.30.530.20">
    <property type="match status" value="1"/>
</dbReference>
<dbReference type="RefSeq" id="WP_003928839.1">
    <property type="nucleotide sequence ID" value="NZ_JH814684.1"/>
</dbReference>
<sequence length="221" mass="24108">MSPRPSRWWPAAALSAALVVGYRGRMRRWMYTWGATHEESVAGLPGDDLVAGGPRTTRAVSIAAAPEAVWPWLAQIGEDRGGFYSYSALERAVGADIHNASVIHPEWQSLRVGDTVWLARRGGDRGRQVVAALEPGSSLVLMSPDDYRRVQEGEKASGSWSFHLLPEGSGTRLLARGNGGYAGNVLYDVVHFVMERRMLLGVRRRAESPARPTASSARRSA</sequence>
<name>K0UTB7_MYCVA</name>
<dbReference type="HOGENOM" id="CLU_099837_0_0_11"/>
<reference evidence="1 2" key="1">
    <citation type="journal article" date="2012" name="J. Bacteriol.">
        <title>Complete Genome Sequence of Mycobacterium vaccae Type Strain ATCC 25954.</title>
        <authorList>
            <person name="Ho Y.S."/>
            <person name="Adroub S.A."/>
            <person name="Abadi M."/>
            <person name="Al Alwan B."/>
            <person name="Alkhateeb R."/>
            <person name="Gao G."/>
            <person name="Ragab A."/>
            <person name="Ali S."/>
            <person name="van Soolingen D."/>
            <person name="Bitter W."/>
            <person name="Pain A."/>
            <person name="Abdallah A.M."/>
        </authorList>
    </citation>
    <scope>NUCLEOTIDE SEQUENCE [LARGE SCALE GENOMIC DNA]</scope>
    <source>
        <strain evidence="1 2">ATCC 25954</strain>
    </source>
</reference>
<evidence type="ECO:0000313" key="2">
    <source>
        <dbReference type="Proteomes" id="UP000006072"/>
    </source>
</evidence>
<evidence type="ECO:0000313" key="1">
    <source>
        <dbReference type="EMBL" id="EJZ10001.1"/>
    </source>
</evidence>